<organism evidence="9 10">
    <name type="scientific">Aequorivita aquimaris</name>
    <dbReference type="NCBI Taxonomy" id="1548749"/>
    <lineage>
        <taxon>Bacteria</taxon>
        <taxon>Pseudomonadati</taxon>
        <taxon>Bacteroidota</taxon>
        <taxon>Flavobacteriia</taxon>
        <taxon>Flavobacteriales</taxon>
        <taxon>Flavobacteriaceae</taxon>
        <taxon>Aequorivita</taxon>
    </lineage>
</organism>
<dbReference type="AlphaFoldDB" id="A0A137RFP4"/>
<reference evidence="9 10" key="2">
    <citation type="journal article" date="2016" name="Int. J. Syst. Evol. Microbiol.">
        <title>Vitellibacter aquimaris sp. nov., a marine bacterium isolated from seawater.</title>
        <authorList>
            <person name="Thevarajoo S."/>
            <person name="Selvaratnam C."/>
            <person name="Goh K.M."/>
            <person name="Hong K.W."/>
            <person name="Chan X.Y."/>
            <person name="Chan K.G."/>
            <person name="Chong C.S."/>
        </authorList>
    </citation>
    <scope>NUCLEOTIDE SEQUENCE [LARGE SCALE GENOMIC DNA]</scope>
    <source>
        <strain evidence="9 10">D-24</strain>
    </source>
</reference>
<dbReference type="EMBL" id="JRWG01000008">
    <property type="protein sequence ID" value="KXN98281.1"/>
    <property type="molecule type" value="Genomic_DNA"/>
</dbReference>
<dbReference type="PATRIC" id="fig|1548749.3.peg.2515"/>
<dbReference type="CDD" id="cd06259">
    <property type="entry name" value="YdcF-like"/>
    <property type="match status" value="1"/>
</dbReference>
<feature type="domain" description="DUF218" evidence="8">
    <location>
        <begin position="78"/>
        <end position="194"/>
    </location>
</feature>
<protein>
    <submittedName>
        <fullName evidence="9">Protein SanA</fullName>
    </submittedName>
</protein>
<evidence type="ECO:0000256" key="2">
    <source>
        <dbReference type="ARBA" id="ARBA00022475"/>
    </source>
</evidence>
<comment type="subcellular location">
    <subcellularLocation>
        <location evidence="1">Cell inner membrane</location>
        <topology evidence="1">Single-pass membrane protein</topology>
    </subcellularLocation>
</comment>
<dbReference type="STRING" id="1548749.LS48_12005"/>
<dbReference type="PANTHER" id="PTHR30336:SF0">
    <property type="entry name" value="PROTEIN SANA"/>
    <property type="match status" value="1"/>
</dbReference>
<keyword evidence="6" id="KW-0472">Membrane</keyword>
<dbReference type="GO" id="GO:0005886">
    <property type="term" value="C:plasma membrane"/>
    <property type="evidence" value="ECO:0007669"/>
    <property type="project" value="UniProtKB-SubCell"/>
</dbReference>
<keyword evidence="10" id="KW-1185">Reference proteome</keyword>
<dbReference type="Proteomes" id="UP000070138">
    <property type="component" value="Unassembled WGS sequence"/>
</dbReference>
<evidence type="ECO:0000256" key="3">
    <source>
        <dbReference type="ARBA" id="ARBA00022519"/>
    </source>
</evidence>
<dbReference type="PANTHER" id="PTHR30336">
    <property type="entry name" value="INNER MEMBRANE PROTEIN, PROBABLE PERMEASE"/>
    <property type="match status" value="1"/>
</dbReference>
<comment type="caution">
    <text evidence="9">The sequence shown here is derived from an EMBL/GenBank/DDBJ whole genome shotgun (WGS) entry which is preliminary data.</text>
</comment>
<keyword evidence="3" id="KW-0997">Cell inner membrane</keyword>
<evidence type="ECO:0000256" key="6">
    <source>
        <dbReference type="ARBA" id="ARBA00023136"/>
    </source>
</evidence>
<dbReference type="Pfam" id="PF02698">
    <property type="entry name" value="DUF218"/>
    <property type="match status" value="1"/>
</dbReference>
<proteinExistence type="predicted"/>
<dbReference type="InterPro" id="IPR003848">
    <property type="entry name" value="DUF218"/>
</dbReference>
<name>A0A137RFP4_9FLAO</name>
<dbReference type="InterPro" id="IPR051599">
    <property type="entry name" value="Cell_Envelope_Assoc"/>
</dbReference>
<accession>A0A137RFP4</accession>
<evidence type="ECO:0000256" key="4">
    <source>
        <dbReference type="ARBA" id="ARBA00022692"/>
    </source>
</evidence>
<evidence type="ECO:0000256" key="7">
    <source>
        <dbReference type="ARBA" id="ARBA00037355"/>
    </source>
</evidence>
<reference evidence="10" key="1">
    <citation type="submission" date="2014-10" db="EMBL/GenBank/DDBJ databases">
        <title>Genome sequencing of Vitellibacter sp. D-24.</title>
        <authorList>
            <person name="Thevarajoo S."/>
            <person name="Selvaratnam C."/>
            <person name="Goh K.M."/>
            <person name="Chong C.S."/>
        </authorList>
    </citation>
    <scope>NUCLEOTIDE SEQUENCE [LARGE SCALE GENOMIC DNA]</scope>
    <source>
        <strain evidence="10">D-24</strain>
    </source>
</reference>
<keyword evidence="2" id="KW-1003">Cell membrane</keyword>
<gene>
    <name evidence="9" type="ORF">LS48_12005</name>
</gene>
<evidence type="ECO:0000259" key="8">
    <source>
        <dbReference type="Pfam" id="PF02698"/>
    </source>
</evidence>
<evidence type="ECO:0000256" key="1">
    <source>
        <dbReference type="ARBA" id="ARBA00004377"/>
    </source>
</evidence>
<keyword evidence="4" id="KW-0812">Transmembrane</keyword>
<sequence length="220" mass="25096">MKKMKTIFKKIIKLFKWALLLSPFGLFAIICIDTYVLLETENQTFQNAEKITHNRVGLLLGTSKFMANGDINLYYLFRIKAAEQLFKAGKIDFILISGDNSRIDYNEPALFKKDLVLLGIPEEKIILDYAGFSTLDSVLRAQKIFGLNSFTVISQRFHNERAIFLAKQKGIHAIGFNAQTVSGKYSVKTELREYLARTKAGLDILFDSQPKYWGEPIVIQ</sequence>
<evidence type="ECO:0000313" key="10">
    <source>
        <dbReference type="Proteomes" id="UP000070138"/>
    </source>
</evidence>
<keyword evidence="5" id="KW-1133">Transmembrane helix</keyword>
<comment type="function">
    <text evidence="7">Participates in the barrier function of the cell envelope.</text>
</comment>
<evidence type="ECO:0000313" key="9">
    <source>
        <dbReference type="EMBL" id="KXN98281.1"/>
    </source>
</evidence>
<evidence type="ECO:0000256" key="5">
    <source>
        <dbReference type="ARBA" id="ARBA00022989"/>
    </source>
</evidence>